<dbReference type="EMBL" id="MTSL01000168">
    <property type="protein sequence ID" value="PJF17655.1"/>
    <property type="molecule type" value="Genomic_DNA"/>
</dbReference>
<keyword evidence="2" id="KW-0472">Membrane</keyword>
<feature type="compositionally biased region" description="Polar residues" evidence="1">
    <location>
        <begin position="120"/>
        <end position="129"/>
    </location>
</feature>
<dbReference type="Proteomes" id="UP000240830">
    <property type="component" value="Unassembled WGS sequence"/>
</dbReference>
<reference evidence="3 4" key="1">
    <citation type="submission" date="2016-10" db="EMBL/GenBank/DDBJ databases">
        <title>The genome of Paramicrosporidium saccamoebae is the missing link in understanding Cryptomycota and Microsporidia evolution.</title>
        <authorList>
            <person name="Quandt C.A."/>
            <person name="Beaudet D."/>
            <person name="Corsaro D."/>
            <person name="Michel R."/>
            <person name="Corradi N."/>
            <person name="James T."/>
        </authorList>
    </citation>
    <scope>NUCLEOTIDE SEQUENCE [LARGE SCALE GENOMIC DNA]</scope>
    <source>
        <strain evidence="3 4">KSL3</strain>
    </source>
</reference>
<keyword evidence="2" id="KW-1133">Transmembrane helix</keyword>
<evidence type="ECO:0000313" key="4">
    <source>
        <dbReference type="Proteomes" id="UP000240830"/>
    </source>
</evidence>
<organism evidence="3 4">
    <name type="scientific">Paramicrosporidium saccamoebae</name>
    <dbReference type="NCBI Taxonomy" id="1246581"/>
    <lineage>
        <taxon>Eukaryota</taxon>
        <taxon>Fungi</taxon>
        <taxon>Fungi incertae sedis</taxon>
        <taxon>Cryptomycota</taxon>
        <taxon>Cryptomycota incertae sedis</taxon>
        <taxon>Paramicrosporidium</taxon>
    </lineage>
</organism>
<evidence type="ECO:0000256" key="2">
    <source>
        <dbReference type="SAM" id="Phobius"/>
    </source>
</evidence>
<comment type="caution">
    <text evidence="3">The sequence shown here is derived from an EMBL/GenBank/DDBJ whole genome shotgun (WGS) entry which is preliminary data.</text>
</comment>
<feature type="region of interest" description="Disordered" evidence="1">
    <location>
        <begin position="77"/>
        <end position="147"/>
    </location>
</feature>
<feature type="region of interest" description="Disordered" evidence="1">
    <location>
        <begin position="185"/>
        <end position="206"/>
    </location>
</feature>
<keyword evidence="2" id="KW-0812">Transmembrane</keyword>
<keyword evidence="4" id="KW-1185">Reference proteome</keyword>
<proteinExistence type="predicted"/>
<gene>
    <name evidence="3" type="ORF">PSACC_02545</name>
</gene>
<dbReference type="OrthoDB" id="540503at2759"/>
<protein>
    <submittedName>
        <fullName evidence="3">Uncharacterized protein</fullName>
    </submittedName>
</protein>
<name>A0A2H9TIT5_9FUNG</name>
<evidence type="ECO:0000313" key="3">
    <source>
        <dbReference type="EMBL" id="PJF17655.1"/>
    </source>
</evidence>
<accession>A0A2H9TIT5</accession>
<feature type="transmembrane region" description="Helical" evidence="2">
    <location>
        <begin position="12"/>
        <end position="30"/>
    </location>
</feature>
<evidence type="ECO:0000256" key="1">
    <source>
        <dbReference type="SAM" id="MobiDB-lite"/>
    </source>
</evidence>
<sequence>MEKYHRAVQTVLVLNLVFCALLLQQLFFVAKPEQHGKLKRVKNSGSEGRTEFSNNRPIWNNAAELLGRVNVTELTSGNNMKESLGRNDVTESLGGDDLTESLGGNDVTESLGGNDVTEPSGRNSMQASLGRNDVMESPDGINVTESPDRINVTESPERINVTESSGMINVTESSGRSNVIESTGRSNMTELSGGNDVTGPSDSNDPPMGDIVLKSPQRLRDVVIPFTTGQVSRVFEQFDSWRSFQPCPTVPPKGSLPEGYEFYMANPDVGRNITLTLALSGLDDPGVRKTLLDRFHSLPKATTQCFREVRVVFANLTGSEDSYLSGARNMVEAMMRNDFYLDDPYYVLYIEPDCRPLKRYWLAAMDAMTRPPTADFWIKGSLYRGTSRGVIENEVYARHLNGNAIYRVGDPEFLKFHFDKVVPHPGYRSGYDTDRYQYFADRRDEVLGVRHKFVYSDFIQNMWHYEYSRAQLLAASPYTFITHGGSPKPE</sequence>
<dbReference type="AlphaFoldDB" id="A0A2H9TIT5"/>